<dbReference type="GeneID" id="36519876"/>
<reference evidence="3 4" key="1">
    <citation type="submission" date="2017-12" db="EMBL/GenBank/DDBJ databases">
        <authorList>
            <consortium name="DOE Joint Genome Institute"/>
            <person name="Haridas S."/>
            <person name="Kjaerbolling I."/>
            <person name="Vesth T.C."/>
            <person name="Frisvad J.C."/>
            <person name="Nybo J.L."/>
            <person name="Theobald S."/>
            <person name="Kuo A."/>
            <person name="Bowyer P."/>
            <person name="Matsuda Y."/>
            <person name="Mondo S."/>
            <person name="Lyhne E.K."/>
            <person name="Kogle M.E."/>
            <person name="Clum A."/>
            <person name="Lipzen A."/>
            <person name="Salamov A."/>
            <person name="Ngan C.Y."/>
            <person name="Daum C."/>
            <person name="Chiniquy J."/>
            <person name="Barry K."/>
            <person name="LaButti K."/>
            <person name="Simmons B.A."/>
            <person name="Magnuson J.K."/>
            <person name="Mortensen U.H."/>
            <person name="Larsen T.O."/>
            <person name="Grigoriev I.V."/>
            <person name="Baker S.E."/>
            <person name="Andersen M.R."/>
            <person name="Nordberg H.P."/>
            <person name="Cantor M.N."/>
            <person name="Hua S.X."/>
        </authorList>
    </citation>
    <scope>NUCLEOTIDE SEQUENCE [LARGE SCALE GENOMIC DNA]</scope>
    <source>
        <strain evidence="3 4">CBS 102.13</strain>
    </source>
</reference>
<feature type="chain" id="PRO_5014115652" description="Ferritin-like domain-domain-containing protein" evidence="2">
    <location>
        <begin position="19"/>
        <end position="269"/>
    </location>
</feature>
<accession>A0A2I2FBG2</accession>
<gene>
    <name evidence="3" type="ORF">BDW47DRAFT_106168</name>
</gene>
<proteinExistence type="predicted"/>
<dbReference type="Pfam" id="PF13668">
    <property type="entry name" value="Ferritin_2"/>
    <property type="match status" value="1"/>
</dbReference>
<keyword evidence="2" id="KW-0732">Signal</keyword>
<feature type="signal peptide" evidence="2">
    <location>
        <begin position="1"/>
        <end position="18"/>
    </location>
</feature>
<evidence type="ECO:0000256" key="1">
    <source>
        <dbReference type="SAM" id="MobiDB-lite"/>
    </source>
</evidence>
<evidence type="ECO:0000313" key="3">
    <source>
        <dbReference type="EMBL" id="PLB37971.1"/>
    </source>
</evidence>
<dbReference type="Proteomes" id="UP000234585">
    <property type="component" value="Unassembled WGS sequence"/>
</dbReference>
<protein>
    <recommendedName>
        <fullName evidence="5">Ferritin-like domain-domain-containing protein</fullName>
    </recommendedName>
</protein>
<sequence>MRIFSFLSSALLVGAAAAQGSPDTCAPKPSDTEVVKFSWALEYLLERFYYQQPLNQTFLQSADNSSHANYLPNFQGIQRQSRLGLLATKQIGAKIPDFEPPKCNFTFPTAKDGESWVKSAMQMESSVSGAFIGLSAYTQSPEVSFLLARLAAEHTSHAYYIATNQNATVFQANSTTLIPAYTPDWVLQSGSQPGKLGQYLHSCVSAPISPCGNFTVGPLIGSFAGPSSAGILPSSSPTPSPSGAAGAGAGMGSSASPSGSPSATPSPSS</sequence>
<feature type="region of interest" description="Disordered" evidence="1">
    <location>
        <begin position="230"/>
        <end position="269"/>
    </location>
</feature>
<feature type="compositionally biased region" description="Low complexity" evidence="1">
    <location>
        <begin position="233"/>
        <end position="244"/>
    </location>
</feature>
<dbReference type="RefSeq" id="XP_024671983.1">
    <property type="nucleotide sequence ID" value="XM_024812716.1"/>
</dbReference>
<feature type="compositionally biased region" description="Low complexity" evidence="1">
    <location>
        <begin position="252"/>
        <end position="269"/>
    </location>
</feature>
<evidence type="ECO:0000256" key="2">
    <source>
        <dbReference type="SAM" id="SignalP"/>
    </source>
</evidence>
<keyword evidence="4" id="KW-1185">Reference proteome</keyword>
<dbReference type="AlphaFoldDB" id="A0A2I2FBG2"/>
<evidence type="ECO:0008006" key="5">
    <source>
        <dbReference type="Google" id="ProtNLM"/>
    </source>
</evidence>
<organism evidence="3 4">
    <name type="scientific">Aspergillus candidus</name>
    <dbReference type="NCBI Taxonomy" id="41067"/>
    <lineage>
        <taxon>Eukaryota</taxon>
        <taxon>Fungi</taxon>
        <taxon>Dikarya</taxon>
        <taxon>Ascomycota</taxon>
        <taxon>Pezizomycotina</taxon>
        <taxon>Eurotiomycetes</taxon>
        <taxon>Eurotiomycetidae</taxon>
        <taxon>Eurotiales</taxon>
        <taxon>Aspergillaceae</taxon>
        <taxon>Aspergillus</taxon>
        <taxon>Aspergillus subgen. Circumdati</taxon>
    </lineage>
</organism>
<name>A0A2I2FBG2_ASPCN</name>
<dbReference type="OrthoDB" id="4363568at2759"/>
<evidence type="ECO:0000313" key="4">
    <source>
        <dbReference type="Proteomes" id="UP000234585"/>
    </source>
</evidence>
<dbReference type="EMBL" id="KZ559139">
    <property type="protein sequence ID" value="PLB37971.1"/>
    <property type="molecule type" value="Genomic_DNA"/>
</dbReference>